<evidence type="ECO:0000259" key="3">
    <source>
        <dbReference type="PROSITE" id="PS51140"/>
    </source>
</evidence>
<feature type="domain" description="CUE" evidence="3">
    <location>
        <begin position="209"/>
        <end position="252"/>
    </location>
</feature>
<feature type="compositionally biased region" description="Basic and acidic residues" evidence="1">
    <location>
        <begin position="344"/>
        <end position="359"/>
    </location>
</feature>
<evidence type="ECO:0000259" key="2">
    <source>
        <dbReference type="PROSITE" id="PS50020"/>
    </source>
</evidence>
<evidence type="ECO:0000256" key="1">
    <source>
        <dbReference type="SAM" id="MobiDB-lite"/>
    </source>
</evidence>
<dbReference type="CDD" id="cd00201">
    <property type="entry name" value="WW"/>
    <property type="match status" value="1"/>
</dbReference>
<feature type="region of interest" description="Disordered" evidence="1">
    <location>
        <begin position="70"/>
        <end position="96"/>
    </location>
</feature>
<feature type="domain" description="WW" evidence="2">
    <location>
        <begin position="7"/>
        <end position="41"/>
    </location>
</feature>
<dbReference type="InterPro" id="IPR009060">
    <property type="entry name" value="UBA-like_sf"/>
</dbReference>
<dbReference type="CDD" id="cd14279">
    <property type="entry name" value="CUE"/>
    <property type="match status" value="1"/>
</dbReference>
<dbReference type="EMBL" id="HBUF01669451">
    <property type="protein sequence ID" value="CAG6790230.1"/>
    <property type="molecule type" value="Transcribed_RNA"/>
</dbReference>
<feature type="region of interest" description="Disordered" evidence="1">
    <location>
        <begin position="344"/>
        <end position="483"/>
    </location>
</feature>
<sequence length="556" mass="61379">MSELNQMSMPPGWDTKYDQKTGRSYFFNHITRNASLDDPRIRFKQIQCEDIPLQSLQDYSNSSGHPSPLLSYRSFGHSHSPAHSQRSYSPTLGSSTVYKDNSTSSLYKDYSVSTYNMEDSVVKISLLFPTVEEGHIRALLMKYHNREAVVISALQVEKHPICTPGPYTPPPRGRRLFTSSTVTSSPSGSPRPNLWRSLTSQSSPKPPHSPKMKLRYLKSVFPVVEDTVLLDTLSGSDNNVVKATEALLGLGFSKKLSLGSSTPPRITLSEDEDAGKKKKEEEEKRRMEAAEALARLKTLEEKDAMKSRLQVRYPDIPERIISLALEVVDYRETMAAHILDVTTGDKKSDGESTTVDKPDGVAPTQETSPFHIPPHGEKEETPSTQQLPFSSIVTTPPPQRPSSLAATMGTSQSRDVSHETTVRKSGVITVCTEPKTGRPTGKRAKGKSTAKVSRGTCTAEDKNYKSSLVNSPQGPNRELPVGPQDQHILPEYLPWNGPNDSLLFGSKIKPKGPNRLLLSLKTIFARGPNKSLVKGPCKGLAKGSIYSQQQEPMRCH</sequence>
<protein>
    <submittedName>
        <fullName evidence="4">Uncharacterized protein</fullName>
    </submittedName>
</protein>
<dbReference type="InterPro" id="IPR036020">
    <property type="entry name" value="WW_dom_sf"/>
</dbReference>
<dbReference type="InterPro" id="IPR001202">
    <property type="entry name" value="WW_dom"/>
</dbReference>
<reference evidence="4" key="1">
    <citation type="submission" date="2021-05" db="EMBL/GenBank/DDBJ databases">
        <authorList>
            <person name="Alioto T."/>
            <person name="Alioto T."/>
            <person name="Gomez Garrido J."/>
        </authorList>
    </citation>
    <scope>NUCLEOTIDE SEQUENCE</scope>
</reference>
<dbReference type="SUPFAM" id="SSF46934">
    <property type="entry name" value="UBA-like"/>
    <property type="match status" value="1"/>
</dbReference>
<feature type="region of interest" description="Disordered" evidence="1">
    <location>
        <begin position="259"/>
        <end position="285"/>
    </location>
</feature>
<accession>A0A8D9FJ07</accession>
<dbReference type="PROSITE" id="PS50020">
    <property type="entry name" value="WW_DOMAIN_2"/>
    <property type="match status" value="1"/>
</dbReference>
<feature type="compositionally biased region" description="Polar residues" evidence="1">
    <location>
        <begin position="382"/>
        <end position="394"/>
    </location>
</feature>
<dbReference type="Pfam" id="PF00397">
    <property type="entry name" value="WW"/>
    <property type="match status" value="1"/>
</dbReference>
<feature type="compositionally biased region" description="Polar residues" evidence="1">
    <location>
        <begin position="81"/>
        <end position="96"/>
    </location>
</feature>
<dbReference type="Gene3D" id="2.20.70.10">
    <property type="match status" value="1"/>
</dbReference>
<feature type="region of interest" description="Disordered" evidence="1">
    <location>
        <begin position="162"/>
        <end position="211"/>
    </location>
</feature>
<dbReference type="SUPFAM" id="SSF51045">
    <property type="entry name" value="WW domain"/>
    <property type="match status" value="1"/>
</dbReference>
<feature type="compositionally biased region" description="Polar residues" evidence="1">
    <location>
        <begin position="465"/>
        <end position="474"/>
    </location>
</feature>
<dbReference type="SMART" id="SM00456">
    <property type="entry name" value="WW"/>
    <property type="match status" value="1"/>
</dbReference>
<proteinExistence type="predicted"/>
<name>A0A8D9FJ07_9HEMI</name>
<feature type="compositionally biased region" description="Low complexity" evidence="1">
    <location>
        <begin position="178"/>
        <end position="192"/>
    </location>
</feature>
<organism evidence="4">
    <name type="scientific">Cacopsylla melanoneura</name>
    <dbReference type="NCBI Taxonomy" id="428564"/>
    <lineage>
        <taxon>Eukaryota</taxon>
        <taxon>Metazoa</taxon>
        <taxon>Ecdysozoa</taxon>
        <taxon>Arthropoda</taxon>
        <taxon>Hexapoda</taxon>
        <taxon>Insecta</taxon>
        <taxon>Pterygota</taxon>
        <taxon>Neoptera</taxon>
        <taxon>Paraneoptera</taxon>
        <taxon>Hemiptera</taxon>
        <taxon>Sternorrhyncha</taxon>
        <taxon>Psylloidea</taxon>
        <taxon>Psyllidae</taxon>
        <taxon>Psyllinae</taxon>
        <taxon>Cacopsylla</taxon>
    </lineage>
</organism>
<dbReference type="InterPro" id="IPR003892">
    <property type="entry name" value="CUE"/>
</dbReference>
<dbReference type="GO" id="GO:0043130">
    <property type="term" value="F:ubiquitin binding"/>
    <property type="evidence" value="ECO:0007669"/>
    <property type="project" value="InterPro"/>
</dbReference>
<feature type="compositionally biased region" description="Basic and acidic residues" evidence="1">
    <location>
        <begin position="274"/>
        <end position="285"/>
    </location>
</feature>
<feature type="compositionally biased region" description="Polar residues" evidence="1">
    <location>
        <begin position="401"/>
        <end position="414"/>
    </location>
</feature>
<dbReference type="PROSITE" id="PS51140">
    <property type="entry name" value="CUE"/>
    <property type="match status" value="1"/>
</dbReference>
<evidence type="ECO:0000313" key="4">
    <source>
        <dbReference type="EMBL" id="CAG6790230.1"/>
    </source>
</evidence>
<dbReference type="AlphaFoldDB" id="A0A8D9FJ07"/>